<keyword evidence="1" id="KW-0175">Coiled coil</keyword>
<dbReference type="InterPro" id="IPR039426">
    <property type="entry name" value="TonB-dep_rcpt-like"/>
</dbReference>
<protein>
    <submittedName>
        <fullName evidence="2">Uncharacterized protein</fullName>
    </submittedName>
</protein>
<proteinExistence type="predicted"/>
<evidence type="ECO:0000313" key="3">
    <source>
        <dbReference type="Proteomes" id="UP000000600"/>
    </source>
</evidence>
<name>A0DPM4_PARTE</name>
<feature type="coiled-coil region" evidence="1">
    <location>
        <begin position="116"/>
        <end position="222"/>
    </location>
</feature>
<dbReference type="EMBL" id="CT868529">
    <property type="protein sequence ID" value="CAK84991.1"/>
    <property type="molecule type" value="Genomic_DNA"/>
</dbReference>
<evidence type="ECO:0000313" key="2">
    <source>
        <dbReference type="EMBL" id="CAK84991.1"/>
    </source>
</evidence>
<evidence type="ECO:0000256" key="1">
    <source>
        <dbReference type="SAM" id="Coils"/>
    </source>
</evidence>
<dbReference type="OrthoDB" id="295937at2759"/>
<dbReference type="RefSeq" id="XP_001452388.1">
    <property type="nucleotide sequence ID" value="XM_001452351.1"/>
</dbReference>
<dbReference type="KEGG" id="ptm:GSPATT00019173001"/>
<dbReference type="HOGENOM" id="CLU_644748_0_0_1"/>
<dbReference type="GeneID" id="5038173"/>
<gene>
    <name evidence="2" type="ORF">GSPATT00019173001</name>
</gene>
<organism evidence="2 3">
    <name type="scientific">Paramecium tetraurelia</name>
    <dbReference type="NCBI Taxonomy" id="5888"/>
    <lineage>
        <taxon>Eukaryota</taxon>
        <taxon>Sar</taxon>
        <taxon>Alveolata</taxon>
        <taxon>Ciliophora</taxon>
        <taxon>Intramacronucleata</taxon>
        <taxon>Oligohymenophorea</taxon>
        <taxon>Peniculida</taxon>
        <taxon>Parameciidae</taxon>
        <taxon>Paramecium</taxon>
    </lineage>
</organism>
<keyword evidence="3" id="KW-1185">Reference proteome</keyword>
<dbReference type="PROSITE" id="PS52016">
    <property type="entry name" value="TONB_DEPENDENT_REC_3"/>
    <property type="match status" value="1"/>
</dbReference>
<dbReference type="OMA" id="HYMRESV"/>
<dbReference type="Proteomes" id="UP000000600">
    <property type="component" value="Unassembled WGS sequence"/>
</dbReference>
<dbReference type="AlphaFoldDB" id="A0DPM4"/>
<dbReference type="InParanoid" id="A0DPM4"/>
<dbReference type="eggNOG" id="ENOG502SRU2">
    <property type="taxonomic scope" value="Eukaryota"/>
</dbReference>
<accession>A0DPM4</accession>
<sequence length="426" mass="50371">MQIANDEYLIPNLLQGIDIRNSVFNLFNIQEISSLSQTLDRLHFIKGLHEEDNLRLRAIITDMQYNFEAVVAQKNIELSRLNGRVKYLEEELYHLNRLPQNKYQISNKDEFDPSKLRELERTLKLKDQQIQDLTNELQLLKAQIANRIQEAINQERKKVQNEQKEMNLPVLVENDNLKKANSDLNRQVKNLQDEINKLKSELNDANTELAKTQRKLKDCLQMNADKDDMKQKSQPVYVKISEDKNLLDGILALMHYMRESVTDIIFEIFVRSANQAFNRKQSSAILFSINAKELKSRNVRGFLVVLYLYRKMKSFIKIYFPYYGKLILNDHMARIALGEDQFNLSERRDNTNLWLEECLAQLSTQKRKSDKNNEEDAEFQHLFRLLSLRYRCKYPMKGNDEMRVDIDIRVRLENQICSSLLKIFID</sequence>
<reference evidence="2 3" key="1">
    <citation type="journal article" date="2006" name="Nature">
        <title>Global trends of whole-genome duplications revealed by the ciliate Paramecium tetraurelia.</title>
        <authorList>
            <consortium name="Genoscope"/>
            <person name="Aury J.-M."/>
            <person name="Jaillon O."/>
            <person name="Duret L."/>
            <person name="Noel B."/>
            <person name="Jubin C."/>
            <person name="Porcel B.M."/>
            <person name="Segurens B."/>
            <person name="Daubin V."/>
            <person name="Anthouard V."/>
            <person name="Aiach N."/>
            <person name="Arnaiz O."/>
            <person name="Billaut A."/>
            <person name="Beisson J."/>
            <person name="Blanc I."/>
            <person name="Bouhouche K."/>
            <person name="Camara F."/>
            <person name="Duharcourt S."/>
            <person name="Guigo R."/>
            <person name="Gogendeau D."/>
            <person name="Katinka M."/>
            <person name="Keller A.-M."/>
            <person name="Kissmehl R."/>
            <person name="Klotz C."/>
            <person name="Koll F."/>
            <person name="Le Moue A."/>
            <person name="Lepere C."/>
            <person name="Malinsky S."/>
            <person name="Nowacki M."/>
            <person name="Nowak J.K."/>
            <person name="Plattner H."/>
            <person name="Poulain J."/>
            <person name="Ruiz F."/>
            <person name="Serrano V."/>
            <person name="Zagulski M."/>
            <person name="Dessen P."/>
            <person name="Betermier M."/>
            <person name="Weissenbach J."/>
            <person name="Scarpelli C."/>
            <person name="Schachter V."/>
            <person name="Sperling L."/>
            <person name="Meyer E."/>
            <person name="Cohen J."/>
            <person name="Wincker P."/>
        </authorList>
    </citation>
    <scope>NUCLEOTIDE SEQUENCE [LARGE SCALE GENOMIC DNA]</scope>
    <source>
        <strain evidence="2 3">Stock d4-2</strain>
    </source>
</reference>